<feature type="compositionally biased region" description="Low complexity" evidence="4">
    <location>
        <begin position="254"/>
        <end position="272"/>
    </location>
</feature>
<evidence type="ECO:0000313" key="8">
    <source>
        <dbReference type="EMBL" id="KAE8260881.1"/>
    </source>
</evidence>
<feature type="region of interest" description="Disordered" evidence="4">
    <location>
        <begin position="1029"/>
        <end position="1054"/>
    </location>
</feature>
<reference evidence="8" key="2">
    <citation type="journal article" date="2019" name="IMA Fungus">
        <title>Genome sequencing and comparison of five Tilletia species to identify candidate genes for the detection of regulated species infecting wheat.</title>
        <authorList>
            <person name="Nguyen H.D.T."/>
            <person name="Sultana T."/>
            <person name="Kesanakurti P."/>
            <person name="Hambleton S."/>
        </authorList>
    </citation>
    <scope>NUCLEOTIDE SEQUENCE</scope>
    <source>
        <strain evidence="8">DAOMC 238032</strain>
    </source>
</reference>
<reference evidence="8" key="1">
    <citation type="submission" date="2016-04" db="EMBL/GenBank/DDBJ databases">
        <authorList>
            <person name="Nguyen H.D."/>
            <person name="Kesanakurti P."/>
            <person name="Cullis J."/>
            <person name="Levesque C.A."/>
            <person name="Hambleton S."/>
        </authorList>
    </citation>
    <scope>NUCLEOTIDE SEQUENCE</scope>
    <source>
        <strain evidence="8">DAOMC 238032</strain>
    </source>
</reference>
<dbReference type="EMBL" id="LWDD02000442">
    <property type="protein sequence ID" value="KAE8260881.1"/>
    <property type="molecule type" value="Genomic_DNA"/>
</dbReference>
<feature type="compositionally biased region" description="Low complexity" evidence="4">
    <location>
        <begin position="1040"/>
        <end position="1049"/>
    </location>
</feature>
<feature type="compositionally biased region" description="Low complexity" evidence="4">
    <location>
        <begin position="611"/>
        <end position="632"/>
    </location>
</feature>
<feature type="compositionally biased region" description="Low complexity" evidence="4">
    <location>
        <begin position="1345"/>
        <end position="1369"/>
    </location>
</feature>
<name>A0A177V4X1_9BASI</name>
<accession>A0A177V4X1</accession>
<feature type="region of interest" description="Disordered" evidence="4">
    <location>
        <begin position="821"/>
        <end position="845"/>
    </location>
</feature>
<feature type="region of interest" description="Disordered" evidence="4">
    <location>
        <begin position="1517"/>
        <end position="1539"/>
    </location>
</feature>
<protein>
    <recommendedName>
        <fullName evidence="11">Trafficking protein particle complex subunit 11 domain-containing protein</fullName>
    </recommendedName>
</protein>
<feature type="region of interest" description="Disordered" evidence="4">
    <location>
        <begin position="233"/>
        <end position="305"/>
    </location>
</feature>
<evidence type="ECO:0000256" key="4">
    <source>
        <dbReference type="SAM" id="MobiDB-lite"/>
    </source>
</evidence>
<proteinExistence type="predicted"/>
<feature type="region of interest" description="Disordered" evidence="4">
    <location>
        <begin position="961"/>
        <end position="981"/>
    </location>
</feature>
<feature type="region of interest" description="Disordered" evidence="4">
    <location>
        <begin position="611"/>
        <end position="646"/>
    </location>
</feature>
<organism evidence="8 9">
    <name type="scientific">Tilletia caries</name>
    <name type="common">wheat bunt fungus</name>
    <dbReference type="NCBI Taxonomy" id="13290"/>
    <lineage>
        <taxon>Eukaryota</taxon>
        <taxon>Fungi</taxon>
        <taxon>Dikarya</taxon>
        <taxon>Basidiomycota</taxon>
        <taxon>Ustilaginomycotina</taxon>
        <taxon>Exobasidiomycetes</taxon>
        <taxon>Tilletiales</taxon>
        <taxon>Tilletiaceae</taxon>
        <taxon>Tilletia</taxon>
    </lineage>
</organism>
<gene>
    <name evidence="8" type="ORF">A4X03_0g3678</name>
    <name evidence="7" type="ORF">JKIAZH3_G8116</name>
</gene>
<evidence type="ECO:0000313" key="10">
    <source>
        <dbReference type="Proteomes" id="UP000836402"/>
    </source>
</evidence>
<feature type="region of interest" description="Disordered" evidence="4">
    <location>
        <begin position="1427"/>
        <end position="1448"/>
    </location>
</feature>
<dbReference type="Proteomes" id="UP000836402">
    <property type="component" value="Unassembled WGS sequence"/>
</dbReference>
<evidence type="ECO:0000259" key="5">
    <source>
        <dbReference type="Pfam" id="PF12584"/>
    </source>
</evidence>
<feature type="compositionally biased region" description="Low complexity" evidence="4">
    <location>
        <begin position="287"/>
        <end position="305"/>
    </location>
</feature>
<feature type="compositionally biased region" description="Pro residues" evidence="4">
    <location>
        <begin position="273"/>
        <end position="284"/>
    </location>
</feature>
<evidence type="ECO:0000259" key="6">
    <source>
        <dbReference type="Pfam" id="PF23036"/>
    </source>
</evidence>
<dbReference type="GO" id="GO:0006891">
    <property type="term" value="P:intra-Golgi vesicle-mediated transport"/>
    <property type="evidence" value="ECO:0007669"/>
    <property type="project" value="TreeGrafter"/>
</dbReference>
<evidence type="ECO:0008006" key="11">
    <source>
        <dbReference type="Google" id="ProtNLM"/>
    </source>
</evidence>
<dbReference type="Proteomes" id="UP000077671">
    <property type="component" value="Unassembled WGS sequence"/>
</dbReference>
<evidence type="ECO:0000313" key="7">
    <source>
        <dbReference type="EMBL" id="CAD6921594.1"/>
    </source>
</evidence>
<evidence type="ECO:0000256" key="2">
    <source>
        <dbReference type="ARBA" id="ARBA00022448"/>
    </source>
</evidence>
<keyword evidence="10" id="KW-1185">Reference proteome</keyword>
<feature type="region of interest" description="Disordered" evidence="4">
    <location>
        <begin position="1345"/>
        <end position="1371"/>
    </location>
</feature>
<dbReference type="InterPro" id="IPR056913">
    <property type="entry name" value="TRAPPC10/Trs130_N"/>
</dbReference>
<dbReference type="GO" id="GO:0034498">
    <property type="term" value="P:early endosome to Golgi transport"/>
    <property type="evidence" value="ECO:0007669"/>
    <property type="project" value="TreeGrafter"/>
</dbReference>
<dbReference type="Pfam" id="PF12584">
    <property type="entry name" value="TRAPPC10"/>
    <property type="match status" value="1"/>
</dbReference>
<feature type="domain" description="TRAPPC10/Trs130 C-terminal" evidence="5">
    <location>
        <begin position="1548"/>
        <end position="1690"/>
    </location>
</feature>
<dbReference type="PANTHER" id="PTHR13251:SF3">
    <property type="entry name" value="TRAFFICKING PROTEIN PARTICLE COMPLEX SUBUNIT 10"/>
    <property type="match status" value="1"/>
</dbReference>
<feature type="compositionally biased region" description="Low complexity" evidence="4">
    <location>
        <begin position="821"/>
        <end position="832"/>
    </location>
</feature>
<feature type="compositionally biased region" description="Acidic residues" evidence="4">
    <location>
        <begin position="970"/>
        <end position="981"/>
    </location>
</feature>
<feature type="region of interest" description="Disordered" evidence="4">
    <location>
        <begin position="87"/>
        <end position="107"/>
    </location>
</feature>
<keyword evidence="3" id="KW-0333">Golgi apparatus</keyword>
<feature type="domain" description="TRAPPC10/Trs130 N-terminal" evidence="6">
    <location>
        <begin position="157"/>
        <end position="191"/>
    </location>
</feature>
<feature type="compositionally biased region" description="Gly residues" evidence="4">
    <location>
        <begin position="9"/>
        <end position="21"/>
    </location>
</feature>
<feature type="compositionally biased region" description="Pro residues" evidence="4">
    <location>
        <begin position="87"/>
        <end position="102"/>
    </location>
</feature>
<dbReference type="Pfam" id="PF23036">
    <property type="entry name" value="TRAPPC10_1st"/>
    <property type="match status" value="1"/>
</dbReference>
<reference evidence="7" key="3">
    <citation type="submission" date="2020-10" db="EMBL/GenBank/DDBJ databases">
        <authorList>
            <person name="Sedaghatjoo S."/>
        </authorList>
    </citation>
    <scope>NUCLEOTIDE SEQUENCE</scope>
    <source>
        <strain evidence="7">AZH3</strain>
    </source>
</reference>
<dbReference type="GO" id="GO:0005829">
    <property type="term" value="C:cytosol"/>
    <property type="evidence" value="ECO:0007669"/>
    <property type="project" value="GOC"/>
</dbReference>
<evidence type="ECO:0000256" key="3">
    <source>
        <dbReference type="ARBA" id="ARBA00023034"/>
    </source>
</evidence>
<keyword evidence="2" id="KW-0813">Transport</keyword>
<sequence>MAAAAVGSAGAGEGAGAGAGPGTPVASVTYAGTLALMHSALPGHLFTTLAPHLPLHNLHWKPDPPLTYSFGTQHSAAAASAVPAVPLPPAIAPPPPPPPQAPAPATTANANPIRTIQALPLSFEPLPVALARANQIQHRLYNPTAPQNATSQIIDPAYPFLHLYLVLCPDSDTYRSTVRNDIRSWLISIAAFSAALNVSASHDPDPAPAPSATNTLTAAASEPEFLIVLITPPEGMPDLSAPQDDLELTRTGTPPSNSASHAHDPSSASNSPSPAPAPAPNPKPKPTRSSTGSASGTGGFFSSMTASKNKGASAVLEKMRADFNAGKRERVVHISRLPPLSSRPAGPHRASSVGDEHPTPPRPTSTSTSTTPTSQLDPTIFIDFLTRLKECCSHSLSVILKTRTANIRSLLGAIEVLEPGPASPYWRGHYHQTDDAERRYEGARLFAGYIQAQAFVLRCLEGLGLWEDALEGWNSVAETYMRLVLGGHDPFAPSGSAILSAAISQISLPMPHPALLKAATATKSTISPSTPTLIDPADLLPTLPEGAGAGASSTEAALEFRIALYTRRATIQGAYLGRVLHVLQEGAGEVRDIGRSLVRVRDQRIAAAAASKAQQLRNAESGAGDEAGAGAEAEAEGDAKGNEEGQVPTLEAEVWTYQAAIQLARTCDSWVADRGDGDSSTAASANGSTSSLHLGGTPSSSSSQAQVQVQVQVQVQTSAAFHAARAEMLEVARRTMDRMGVLVGWLPAMEPWLTGCGRVSGDLIRSLPAAAQAEAEAEGRDEKVVPHAVRSLFSSREIFDLRYSSLTERVLSASMLAASSSSSSSTAPALPAAGGGSGSGGGTPTTGRRRHVLFLRIILTSLDLVRGRWKEAYTALGPLADSCAPTISAPVLIGGSSAGGQGAAGMGWAAMETVLRAQYLRCHAAMGLGRDRAWVGAVVAWLRASIGAEMSSFGTYLSLPGRERGTGVQEQEEEEEGEELTEFSEVKESTVFAALRAAAVSLEKEVAVSGFSPFEVLPAERTATREFIPDLEGQGGSSDQQQQQQQQQQTKTLDTDGHLLTVRIRSALRMDVRVDDVRLCLTNGEREQLWFTSGSIVLRGSSRSSSPSPSPSSSGEEHQVVQLYCASSASGTYAVDVAQVRIANVLFLTHLLSHSSPSSSSGAAAAGAGAGADVNTAYAPGRLLFSPGSRGVPSSAGSYAGLRSGTPFLVHIPPDPHALRACVRLPDVIRLGERRCGIVEVRTGRNVVGVLEVRLRMLLDAAGGGSSVMSGLGEAELVRSESESDAEGVKLVLPSASEGGGGDHVQLKNLPAGAVVRLRFPLLEAASLGTIPLMLSIDYYSTSSSSSSSGADDHASTTTSTTTSVTPTAPLRRQFRRVQDLLASLPLGVNAQDFFRQDFMLCKFTITSAGGSRLRIQHPRLTSARKMSVRSAEVGKDGDEKREEEEEERYIVRAPSMTTLQGTQPVAVAPKQPASFVFRLSPTDVKPREAVGGPTATVLELTLRYQAVLGPSSAVAVSVEGGDNGKDTEDEEGGDGGGANAWQTIVIPVEVPQMDLVNEVNFDFLSRSAGSPSPLPALELSAGQPVQARFTITSTDRWSRRRRVEDAASSSSSGTTTSVLLYDIVSDLDTWLICGSTRGSLTVAVGIGEARREIDVTLIPLREGSLPLPQLALKPLDAERVSSETYMVKASSRVLVSLRSRPAQFGGLLAGGAHRVAQGVAG</sequence>
<comment type="caution">
    <text evidence="8">The sequence shown here is derived from an EMBL/GenBank/DDBJ whole genome shotgun (WGS) entry which is preliminary data.</text>
</comment>
<dbReference type="InterPro" id="IPR022233">
    <property type="entry name" value="TRAPPC10/Trs130_C"/>
</dbReference>
<dbReference type="GO" id="GO:1990071">
    <property type="term" value="C:TRAPPII protein complex"/>
    <property type="evidence" value="ECO:0007669"/>
    <property type="project" value="InterPro"/>
</dbReference>
<feature type="compositionally biased region" description="Low complexity" evidence="4">
    <location>
        <begin position="364"/>
        <end position="374"/>
    </location>
</feature>
<feature type="region of interest" description="Disordered" evidence="4">
    <location>
        <begin position="334"/>
        <end position="374"/>
    </location>
</feature>
<feature type="compositionally biased region" description="Gly residues" evidence="4">
    <location>
        <begin position="833"/>
        <end position="844"/>
    </location>
</feature>
<feature type="region of interest" description="Disordered" evidence="4">
    <location>
        <begin position="1"/>
        <end position="21"/>
    </location>
</feature>
<feature type="region of interest" description="Disordered" evidence="4">
    <location>
        <begin position="674"/>
        <end position="705"/>
    </location>
</feature>
<dbReference type="EMBL" id="CAJHJG010002625">
    <property type="protein sequence ID" value="CAD6921594.1"/>
    <property type="molecule type" value="Genomic_DNA"/>
</dbReference>
<dbReference type="PANTHER" id="PTHR13251">
    <property type="entry name" value="EPILEPSY HOLOPROSENCEPHALY CANDIDATE 1/TMEM1"/>
    <property type="match status" value="1"/>
</dbReference>
<evidence type="ECO:0000256" key="1">
    <source>
        <dbReference type="ARBA" id="ARBA00004555"/>
    </source>
</evidence>
<evidence type="ECO:0000313" key="9">
    <source>
        <dbReference type="Proteomes" id="UP000077671"/>
    </source>
</evidence>
<feature type="compositionally biased region" description="Low complexity" evidence="4">
    <location>
        <begin position="678"/>
        <end position="691"/>
    </location>
</feature>
<dbReference type="InterPro" id="IPR045126">
    <property type="entry name" value="TRAPPC10/Trs130"/>
</dbReference>
<comment type="subcellular location">
    <subcellularLocation>
        <location evidence="1">Golgi apparatus</location>
    </subcellularLocation>
</comment>